<feature type="compositionally biased region" description="Basic and acidic residues" evidence="1">
    <location>
        <begin position="98"/>
        <end position="112"/>
    </location>
</feature>
<dbReference type="Proteomes" id="UP000194577">
    <property type="component" value="Unassembled WGS sequence"/>
</dbReference>
<dbReference type="EMBL" id="MTPX02000042">
    <property type="protein sequence ID" value="PHP52624.1"/>
    <property type="molecule type" value="Genomic_DNA"/>
</dbReference>
<feature type="compositionally biased region" description="Pro residues" evidence="1">
    <location>
        <begin position="79"/>
        <end position="97"/>
    </location>
</feature>
<feature type="compositionally biased region" description="Low complexity" evidence="1">
    <location>
        <begin position="13"/>
        <end position="25"/>
    </location>
</feature>
<proteinExistence type="predicted"/>
<keyword evidence="2" id="KW-0472">Membrane</keyword>
<keyword evidence="2" id="KW-1133">Transmembrane helix</keyword>
<dbReference type="RefSeq" id="WP_086614161.1">
    <property type="nucleotide sequence ID" value="NZ_MTPX02000042.1"/>
</dbReference>
<accession>A0ABX4MAX7</accession>
<sequence>MSENTSNADGRPAAAADVTDVADTTGTEHNDTTAVLDVSPAEATRKLDATSPDAPPTAPLPLGASDSPDPATTWQLPAGKPPESPGPQPPHDLPPLTPERDVWSAPRKHTDAQDNGVTSGSAPGAPRGVRAGTLVWGLILLVLGGLLLAVAVGVQVDPVTAVIVLLAGIGVALLVTALLPHRRADGQ</sequence>
<reference evidence="3 4" key="1">
    <citation type="submission" date="2017-10" db="EMBL/GenBank/DDBJ databases">
        <title>Draft genome sequence of cellulolytic Actinomyces sp CtC72 isolated from cattle rumen fluid.</title>
        <authorList>
            <person name="Joshi A.J."/>
            <person name="Vasudevan G."/>
            <person name="Lanjekar V.B."/>
            <person name="Hivarkar S."/>
            <person name="Engineer A."/>
            <person name="Pore S.D."/>
            <person name="Dhakephalkar P.K."/>
            <person name="Dagar S."/>
        </authorList>
    </citation>
    <scope>NUCLEOTIDE SEQUENCE [LARGE SCALE GENOMIC DNA]</scope>
    <source>
        <strain evidence="4">CtC72</strain>
    </source>
</reference>
<organism evidence="3 4">
    <name type="scientific">Actinomyces ruminis</name>
    <dbReference type="NCBI Taxonomy" id="1937003"/>
    <lineage>
        <taxon>Bacteria</taxon>
        <taxon>Bacillati</taxon>
        <taxon>Actinomycetota</taxon>
        <taxon>Actinomycetes</taxon>
        <taxon>Actinomycetales</taxon>
        <taxon>Actinomycetaceae</taxon>
        <taxon>Actinomyces</taxon>
    </lineage>
</organism>
<keyword evidence="4" id="KW-1185">Reference proteome</keyword>
<feature type="region of interest" description="Disordered" evidence="1">
    <location>
        <begin position="1"/>
        <end position="126"/>
    </location>
</feature>
<feature type="transmembrane region" description="Helical" evidence="2">
    <location>
        <begin position="160"/>
        <end position="179"/>
    </location>
</feature>
<keyword evidence="2" id="KW-0812">Transmembrane</keyword>
<name>A0ABX4MAX7_9ACTO</name>
<evidence type="ECO:0000256" key="1">
    <source>
        <dbReference type="SAM" id="MobiDB-lite"/>
    </source>
</evidence>
<feature type="transmembrane region" description="Helical" evidence="2">
    <location>
        <begin position="134"/>
        <end position="154"/>
    </location>
</feature>
<protein>
    <submittedName>
        <fullName evidence="3">Uncharacterized protein</fullName>
    </submittedName>
</protein>
<comment type="caution">
    <text evidence="3">The sequence shown here is derived from an EMBL/GenBank/DDBJ whole genome shotgun (WGS) entry which is preliminary data.</text>
</comment>
<evidence type="ECO:0000313" key="4">
    <source>
        <dbReference type="Proteomes" id="UP000194577"/>
    </source>
</evidence>
<gene>
    <name evidence="3" type="ORF">BW737_009105</name>
</gene>
<evidence type="ECO:0000313" key="3">
    <source>
        <dbReference type="EMBL" id="PHP52624.1"/>
    </source>
</evidence>
<evidence type="ECO:0000256" key="2">
    <source>
        <dbReference type="SAM" id="Phobius"/>
    </source>
</evidence>